<dbReference type="GO" id="GO:0006269">
    <property type="term" value="P:DNA replication, synthesis of primer"/>
    <property type="evidence" value="ECO:0007669"/>
    <property type="project" value="UniProtKB-KW"/>
</dbReference>
<dbReference type="EMBL" id="LAZR01000171">
    <property type="protein sequence ID" value="KKN84414.1"/>
    <property type="molecule type" value="Genomic_DNA"/>
</dbReference>
<keyword evidence="3" id="KW-0808">Transferase</keyword>
<keyword evidence="1" id="KW-0240">DNA-directed RNA polymerase</keyword>
<dbReference type="InterPro" id="IPR006171">
    <property type="entry name" value="TOPRIM_dom"/>
</dbReference>
<dbReference type="SUPFAM" id="SSF56731">
    <property type="entry name" value="DNA primase core"/>
    <property type="match status" value="1"/>
</dbReference>
<dbReference type="PANTHER" id="PTHR30313:SF2">
    <property type="entry name" value="DNA PRIMASE"/>
    <property type="match status" value="1"/>
</dbReference>
<evidence type="ECO:0000256" key="2">
    <source>
        <dbReference type="ARBA" id="ARBA00022515"/>
    </source>
</evidence>
<dbReference type="SUPFAM" id="SSF57783">
    <property type="entry name" value="Zinc beta-ribbon"/>
    <property type="match status" value="1"/>
</dbReference>
<evidence type="ECO:0000256" key="4">
    <source>
        <dbReference type="ARBA" id="ARBA00022695"/>
    </source>
</evidence>
<dbReference type="Gene3D" id="3.40.1360.10">
    <property type="match status" value="1"/>
</dbReference>
<sequence length="325" mass="35579">MNTKALIDILEDHDLSVALAENETELVVACPLCFSEERKLYIAADTGAWLCFKCDERGGLRDLLLNVCEMPANEAYPTEMSLLAGKKQVPGLIVSRPAPAATVSLPKGFFPLTTDLAGRGTSAAQYLESRGVDLTRAVYEGIGFCLTGYYKHRVIIPVFTQGAMRTFVARSWLNDAKKKVLMPAGSQAERALFGYDQLITHRSRWQDIILVEGVFDAMRMWRAGYGEAVATLGAHVTELQRNLVKRLKPRYVVLLRDADDAGRDAAIKDAKALSEAMLDVKIANLPDGVDPDSATDTNILDAIQSARPVTHQLGIEAMKEAHSGN</sequence>
<keyword evidence="2" id="KW-0639">Primosome</keyword>
<keyword evidence="5" id="KW-0235">DNA replication</keyword>
<dbReference type="GO" id="GO:0000428">
    <property type="term" value="C:DNA-directed RNA polymerase complex"/>
    <property type="evidence" value="ECO:0007669"/>
    <property type="project" value="UniProtKB-KW"/>
</dbReference>
<dbReference type="InterPro" id="IPR036977">
    <property type="entry name" value="DNA_primase_Znf_CHC2"/>
</dbReference>
<keyword evidence="4" id="KW-0548">Nucleotidyltransferase</keyword>
<evidence type="ECO:0000313" key="8">
    <source>
        <dbReference type="EMBL" id="KKN84414.1"/>
    </source>
</evidence>
<organism evidence="8">
    <name type="scientific">marine sediment metagenome</name>
    <dbReference type="NCBI Taxonomy" id="412755"/>
    <lineage>
        <taxon>unclassified sequences</taxon>
        <taxon>metagenomes</taxon>
        <taxon>ecological metagenomes</taxon>
    </lineage>
</organism>
<feature type="domain" description="Toprim" evidence="7">
    <location>
        <begin position="206"/>
        <end position="278"/>
    </location>
</feature>
<dbReference type="GO" id="GO:0003677">
    <property type="term" value="F:DNA binding"/>
    <property type="evidence" value="ECO:0007669"/>
    <property type="project" value="InterPro"/>
</dbReference>
<dbReference type="PANTHER" id="PTHR30313">
    <property type="entry name" value="DNA PRIMASE"/>
    <property type="match status" value="1"/>
</dbReference>
<evidence type="ECO:0000256" key="6">
    <source>
        <dbReference type="ARBA" id="ARBA00023163"/>
    </source>
</evidence>
<dbReference type="GO" id="GO:0008270">
    <property type="term" value="F:zinc ion binding"/>
    <property type="evidence" value="ECO:0007669"/>
    <property type="project" value="InterPro"/>
</dbReference>
<dbReference type="Gene3D" id="3.90.580.10">
    <property type="entry name" value="Zinc finger, CHC2-type domain"/>
    <property type="match status" value="1"/>
</dbReference>
<dbReference type="GO" id="GO:0005737">
    <property type="term" value="C:cytoplasm"/>
    <property type="evidence" value="ECO:0007669"/>
    <property type="project" value="TreeGrafter"/>
</dbReference>
<evidence type="ECO:0000256" key="3">
    <source>
        <dbReference type="ARBA" id="ARBA00022679"/>
    </source>
</evidence>
<reference evidence="8" key="1">
    <citation type="journal article" date="2015" name="Nature">
        <title>Complex archaea that bridge the gap between prokaryotes and eukaryotes.</title>
        <authorList>
            <person name="Spang A."/>
            <person name="Saw J.H."/>
            <person name="Jorgensen S.L."/>
            <person name="Zaremba-Niedzwiedzka K."/>
            <person name="Martijn J."/>
            <person name="Lind A.E."/>
            <person name="van Eijk R."/>
            <person name="Schleper C."/>
            <person name="Guy L."/>
            <person name="Ettema T.J."/>
        </authorList>
    </citation>
    <scope>NUCLEOTIDE SEQUENCE</scope>
</reference>
<accession>A0A0F9TYN7</accession>
<keyword evidence="6" id="KW-0804">Transcription</keyword>
<dbReference type="SMART" id="SM00493">
    <property type="entry name" value="TOPRIM"/>
    <property type="match status" value="1"/>
</dbReference>
<dbReference type="GO" id="GO:1990077">
    <property type="term" value="C:primosome complex"/>
    <property type="evidence" value="ECO:0007669"/>
    <property type="project" value="UniProtKB-KW"/>
</dbReference>
<protein>
    <recommendedName>
        <fullName evidence="7">Toprim domain-containing protein</fullName>
    </recommendedName>
</protein>
<evidence type="ECO:0000256" key="1">
    <source>
        <dbReference type="ARBA" id="ARBA00022478"/>
    </source>
</evidence>
<evidence type="ECO:0000259" key="7">
    <source>
        <dbReference type="SMART" id="SM00493"/>
    </source>
</evidence>
<comment type="caution">
    <text evidence="8">The sequence shown here is derived from an EMBL/GenBank/DDBJ whole genome shotgun (WGS) entry which is preliminary data.</text>
</comment>
<proteinExistence type="predicted"/>
<evidence type="ECO:0000256" key="5">
    <source>
        <dbReference type="ARBA" id="ARBA00022705"/>
    </source>
</evidence>
<dbReference type="Pfam" id="PF13155">
    <property type="entry name" value="Toprim_2"/>
    <property type="match status" value="1"/>
</dbReference>
<dbReference type="InterPro" id="IPR050219">
    <property type="entry name" value="DnaG_primase"/>
</dbReference>
<dbReference type="AlphaFoldDB" id="A0A0F9TYN7"/>
<gene>
    <name evidence="8" type="ORF">LCGC14_0288760</name>
</gene>
<dbReference type="GO" id="GO:0016779">
    <property type="term" value="F:nucleotidyltransferase activity"/>
    <property type="evidence" value="ECO:0007669"/>
    <property type="project" value="UniProtKB-KW"/>
</dbReference>
<name>A0A0F9TYN7_9ZZZZ</name>